<dbReference type="Pfam" id="PF07100">
    <property type="entry name" value="ASRT"/>
    <property type="match status" value="1"/>
</dbReference>
<dbReference type="Gene3D" id="2.60.290.11">
    <property type="entry name" value="TM1070-like"/>
    <property type="match status" value="1"/>
</dbReference>
<dbReference type="AlphaFoldDB" id="A0A508X1C0"/>
<accession>A0A508X1C0</accession>
<evidence type="ECO:0008006" key="2">
    <source>
        <dbReference type="Google" id="ProtNLM"/>
    </source>
</evidence>
<reference evidence="1" key="1">
    <citation type="submission" date="2019-06" db="EMBL/GenBank/DDBJ databases">
        <authorList>
            <person name="Le Quere A."/>
            <person name="Colella S."/>
        </authorList>
    </citation>
    <scope>NUCLEOTIDE SEQUENCE</scope>
    <source>
        <strain evidence="1">EmedicaeMD41</strain>
    </source>
</reference>
<name>A0A508X1C0_9HYPH</name>
<dbReference type="InterPro" id="IPR009794">
    <property type="entry name" value="ASRT"/>
</dbReference>
<sequence>MEAIGKRRWTIAGGHIPLGSNGMEPEFTSCDEIAVLNCSESPARLRIQIHYADRPVVGPYEVKIAARRVRRIRFNDLIFPEALPLDVDFGAVIEADVPVVVQFTRLDSGTGSRSTITTAAYAARNLQGSR</sequence>
<dbReference type="RefSeq" id="WP_101793504.1">
    <property type="nucleotide sequence ID" value="NZ_CABFNB010000118.1"/>
</dbReference>
<protein>
    <recommendedName>
        <fullName evidence="2">Sensory rhodopsin transducer</fullName>
    </recommendedName>
</protein>
<dbReference type="EMBL" id="CABFNB010000118">
    <property type="protein sequence ID" value="VTZ63539.1"/>
    <property type="molecule type" value="Genomic_DNA"/>
</dbReference>
<dbReference type="Proteomes" id="UP000507954">
    <property type="component" value="Unassembled WGS sequence"/>
</dbReference>
<dbReference type="PIRSF" id="PIRSF008711">
    <property type="entry name" value="UCP008711"/>
    <property type="match status" value="1"/>
</dbReference>
<dbReference type="InterPro" id="IPR036698">
    <property type="entry name" value="TM1070-like_sf"/>
</dbReference>
<gene>
    <name evidence="1" type="ORF">EMEDMD4_500095</name>
</gene>
<dbReference type="SUPFAM" id="SSF89232">
    <property type="entry name" value="Hypothetical protein TM1070"/>
    <property type="match status" value="1"/>
</dbReference>
<proteinExistence type="predicted"/>
<evidence type="ECO:0000313" key="1">
    <source>
        <dbReference type="EMBL" id="VTZ63539.1"/>
    </source>
</evidence>
<organism evidence="1">
    <name type="scientific">Sinorhizobium medicae</name>
    <dbReference type="NCBI Taxonomy" id="110321"/>
    <lineage>
        <taxon>Bacteria</taxon>
        <taxon>Pseudomonadati</taxon>
        <taxon>Pseudomonadota</taxon>
        <taxon>Alphaproteobacteria</taxon>
        <taxon>Hyphomicrobiales</taxon>
        <taxon>Rhizobiaceae</taxon>
        <taxon>Sinorhizobium/Ensifer group</taxon>
        <taxon>Sinorhizobium</taxon>
    </lineage>
</organism>